<feature type="chain" id="PRO_5014986336" evidence="1">
    <location>
        <begin position="20"/>
        <end position="127"/>
    </location>
</feature>
<dbReference type="EMBL" id="GGFL01012416">
    <property type="protein sequence ID" value="MBW76594.1"/>
    <property type="molecule type" value="Transcribed_RNA"/>
</dbReference>
<keyword evidence="1" id="KW-0732">Signal</keyword>
<evidence type="ECO:0000256" key="1">
    <source>
        <dbReference type="SAM" id="SignalP"/>
    </source>
</evidence>
<organism evidence="2">
    <name type="scientific">Anopheles darlingi</name>
    <name type="common">Mosquito</name>
    <dbReference type="NCBI Taxonomy" id="43151"/>
    <lineage>
        <taxon>Eukaryota</taxon>
        <taxon>Metazoa</taxon>
        <taxon>Ecdysozoa</taxon>
        <taxon>Arthropoda</taxon>
        <taxon>Hexapoda</taxon>
        <taxon>Insecta</taxon>
        <taxon>Pterygota</taxon>
        <taxon>Neoptera</taxon>
        <taxon>Endopterygota</taxon>
        <taxon>Diptera</taxon>
        <taxon>Nematocera</taxon>
        <taxon>Culicoidea</taxon>
        <taxon>Culicidae</taxon>
        <taxon>Anophelinae</taxon>
        <taxon>Anopheles</taxon>
    </lineage>
</organism>
<evidence type="ECO:0000313" key="2">
    <source>
        <dbReference type="EMBL" id="MBW76594.1"/>
    </source>
</evidence>
<accession>A0A2M4DG87</accession>
<reference evidence="2" key="1">
    <citation type="submission" date="2018-01" db="EMBL/GenBank/DDBJ databases">
        <title>An insight into the sialome of Amazonian anophelines.</title>
        <authorList>
            <person name="Ribeiro J.M."/>
            <person name="Scarpassa V."/>
            <person name="Calvo E."/>
        </authorList>
    </citation>
    <scope>NUCLEOTIDE SEQUENCE</scope>
</reference>
<protein>
    <submittedName>
        <fullName evidence="2">Putative secreted protein</fullName>
    </submittedName>
</protein>
<feature type="signal peptide" evidence="1">
    <location>
        <begin position="1"/>
        <end position="19"/>
    </location>
</feature>
<name>A0A2M4DG87_ANODA</name>
<sequence>MVMVVVVLVGLLMAMVVSSLWSRDCNSLKCDSIDRLVAVLLLSASPQEGILGLINSLFVLPPSPGWGIVSQNEESSVVSSSFFKSVTSLMHQQPASQPSSKAVRGHITSFTFTARHRRRRVVGLCIK</sequence>
<proteinExistence type="predicted"/>
<dbReference type="AlphaFoldDB" id="A0A2M4DG87"/>